<keyword evidence="1" id="KW-0812">Transmembrane</keyword>
<name>A0ABY7S2H3_9FLAO</name>
<protein>
    <recommendedName>
        <fullName evidence="4">Pentapeptide repeat-containing protein</fullName>
    </recommendedName>
</protein>
<keyword evidence="1" id="KW-1133">Transmembrane helix</keyword>
<dbReference type="RefSeq" id="WP_249997285.1">
    <property type="nucleotide sequence ID" value="NZ_CP116221.1"/>
</dbReference>
<sequence length="456" mass="53577">MDKKQNEEVNFGRFRYFLETQKNIFNLTVIDEINIDNNISTGNNKSITFINCVFNFEFKIQGYQTNENYSFINCIFNQRFLVQKIDLKNLTFSSCTFHQYFSSKQLRTINFIFESCQFNHSKQLVIDQFKTKNFKFEKNEFNRDIQLIPKQADLISLIGGESKSTLTLSNRGNKNTINKLFLEFNSNHNTDFLLRNLTTDYIQIHGELKDSTLSINNIKLRVGIIKYFFNNGNVLINALSPLTEKSLLALKGVNLGNAMISSINFSEFSKIKISSCNLVDIVPINIKWCKSNLLKTENTLKDRIETYRQLKIVAQKNLDTPTKLMYYKYEMKAHLKSIRKEKGMFSDKFILFTNLISNNHGLNWFVAFCWLIFFSIIWYTLVKYSLNQTQFNPKLIINEIGRFISFMNPAHRFNIVFDVKKEMYSSNAVFFDSISRIFSSYLIYQLISAFRKYSKK</sequence>
<evidence type="ECO:0000313" key="2">
    <source>
        <dbReference type="EMBL" id="WCO03595.1"/>
    </source>
</evidence>
<evidence type="ECO:0008006" key="4">
    <source>
        <dbReference type="Google" id="ProtNLM"/>
    </source>
</evidence>
<dbReference type="EMBL" id="CP116221">
    <property type="protein sequence ID" value="WCO03595.1"/>
    <property type="molecule type" value="Genomic_DNA"/>
</dbReference>
<gene>
    <name evidence="2" type="ORF">MUN68_008810</name>
</gene>
<organism evidence="2 3">
    <name type="scientific">Psychroserpens ponticola</name>
    <dbReference type="NCBI Taxonomy" id="2932268"/>
    <lineage>
        <taxon>Bacteria</taxon>
        <taxon>Pseudomonadati</taxon>
        <taxon>Bacteroidota</taxon>
        <taxon>Flavobacteriia</taxon>
        <taxon>Flavobacteriales</taxon>
        <taxon>Flavobacteriaceae</taxon>
        <taxon>Psychroserpens</taxon>
    </lineage>
</organism>
<evidence type="ECO:0000256" key="1">
    <source>
        <dbReference type="SAM" id="Phobius"/>
    </source>
</evidence>
<reference evidence="2 3" key="1">
    <citation type="submission" date="2023-01" db="EMBL/GenBank/DDBJ databases">
        <title>Psychroserpens ponticola sp. nov., isolated from seawater.</title>
        <authorList>
            <person name="Kristyanto S."/>
            <person name="Jung J."/>
            <person name="Kim J.M."/>
            <person name="Jeon C.O."/>
        </authorList>
    </citation>
    <scope>NUCLEOTIDE SEQUENCE [LARGE SCALE GENOMIC DNA]</scope>
    <source>
        <strain evidence="2 3">MSW6</strain>
    </source>
</reference>
<keyword evidence="1" id="KW-0472">Membrane</keyword>
<evidence type="ECO:0000313" key="3">
    <source>
        <dbReference type="Proteomes" id="UP001202717"/>
    </source>
</evidence>
<dbReference type="Proteomes" id="UP001202717">
    <property type="component" value="Chromosome"/>
</dbReference>
<keyword evidence="3" id="KW-1185">Reference proteome</keyword>
<proteinExistence type="predicted"/>
<feature type="transmembrane region" description="Helical" evidence="1">
    <location>
        <begin position="362"/>
        <end position="382"/>
    </location>
</feature>
<accession>A0ABY7S2H3</accession>